<comment type="function">
    <text evidence="8 10">Catalyzes the attachment of isoleucine to tRNA(Ile). As IleRS can inadvertently accommodate and process structurally similar amino acids such as valine, to avoid such errors it has two additional distinct tRNA(Ile)-dependent editing activities. One activity is designated as 'pretransfer' editing and involves the hydrolysis of activated Val-AMP. The other activity is designated 'posttransfer' editing and involves deacylation of mischarged Val-tRNA(Ile).</text>
</comment>
<dbReference type="Gene3D" id="3.40.50.620">
    <property type="entry name" value="HUPs"/>
    <property type="match status" value="2"/>
</dbReference>
<dbReference type="InterPro" id="IPR023585">
    <property type="entry name" value="Ile-tRNA-ligase_type1"/>
</dbReference>
<dbReference type="CDD" id="cd07960">
    <property type="entry name" value="Anticodon_Ia_Ile_BEm"/>
    <property type="match status" value="1"/>
</dbReference>
<accession>A0A2S7U151</accession>
<dbReference type="InterPro" id="IPR009080">
    <property type="entry name" value="tRNAsynth_Ia_anticodon-bd"/>
</dbReference>
<keyword evidence="10" id="KW-0479">Metal-binding</keyword>
<dbReference type="EMBL" id="MQWA01000001">
    <property type="protein sequence ID" value="PQJ28735.1"/>
    <property type="molecule type" value="Genomic_DNA"/>
</dbReference>
<dbReference type="InterPro" id="IPR013155">
    <property type="entry name" value="M/V/L/I-tRNA-synth_anticd-bd"/>
</dbReference>
<sequence length="925" mass="104402">MCKDAQNYKDSLSLPQTTFPMRGDLVKKEPQRLDQWESNDLYQRIQKRRIDQNAPRYILHDGPPFANGDVHMGTALNKVLKDLVLKSKTMAGFETPMIPGWDCHGLPIEFKVCQNARDLEPAEIRRRCVDFASGWIETQKASFRRLGVFGDWNNPYLTMDSAYEADVVRTFSALIKRGNVYQSKKPVQWSYGAQTALAEAEVEYMDKKSISLYVEFPLNSDKFGKDVSMVIWTTTPWTLPANLAVAVHERIEYVVGKFEKVNHAAELITKNLVIAKDLLEAIEEKTGFALKQTFQEVKGSEFEGLEAQHPFLDRTSKLILANFVTTESGSGAVHIAPGHGADDYAVGQLNGLGVLSPVDDEGKYTDECGLPDLVGEHVFDCNVPIIKILAAAGFLLGKENYYHSYPHCWRSKTPIIFRAVEQFFISLEGIREKALEEIDKVNWLPKWGRNRIYGTVEARPDWCVSRQRTWGVPVPVFFDTKGKAVINAETADKIADLIEKEGSNIWFKLSDEQLCERLGLPAGYKKCRDTLDVWIDSGSSHKAVVERRPELEGPVDLYLEATDQHRGWFQSSLMLSVGLRDAAPYKSVLTHGFVVDQDKLKAKKAGKTNGESTKLSKSEAEKSGKPIDAAYYYNKYGADIVRLWVSSVDWQTEVPFGEGLFKQITEPYRRLRNTLRILLGNMDGFDLETDAVAKADMPILDQWVLERLHEVIVECRAAYEAFEFRKVFNQINQFCTTDLSAIYVDVTKDRMYCDSKESLRRCATQTVMHEVFTALTKLLAPVLAYTADEAWEHADFEGSVHEQDFPEAKTEWAPSVVSTKVAALLEARGVIQTAIEEKVQAKEFNKNNEASVLVTVPEDFAAIEALNDREFATEFFILADLKVQKGEVLEAEASATEYTMCPRCRRYEPLLDSGLCARCEDVVNG</sequence>
<dbReference type="InterPro" id="IPR033708">
    <property type="entry name" value="Anticodon_Ile_BEm"/>
</dbReference>
<feature type="binding site" evidence="10">
    <location>
        <position position="919"/>
    </location>
    <ligand>
        <name>Zn(2+)</name>
        <dbReference type="ChEBI" id="CHEBI:29105"/>
    </ligand>
</feature>
<keyword evidence="7 10" id="KW-0030">Aminoacyl-tRNA synthetase</keyword>
<dbReference type="AlphaFoldDB" id="A0A2S7U151"/>
<name>A0A2S7U151_9BACT</name>
<evidence type="ECO:0000313" key="13">
    <source>
        <dbReference type="EMBL" id="PQJ28735.1"/>
    </source>
</evidence>
<dbReference type="Proteomes" id="UP000239907">
    <property type="component" value="Unassembled WGS sequence"/>
</dbReference>
<dbReference type="Gene3D" id="1.10.10.830">
    <property type="entry name" value="Ile-tRNA synthetase CP2 domain-like"/>
    <property type="match status" value="1"/>
</dbReference>
<dbReference type="InterPro" id="IPR050081">
    <property type="entry name" value="Ile-tRNA_ligase"/>
</dbReference>
<evidence type="ECO:0000259" key="12">
    <source>
        <dbReference type="Pfam" id="PF08264"/>
    </source>
</evidence>
<evidence type="ECO:0000256" key="2">
    <source>
        <dbReference type="ARBA" id="ARBA00022490"/>
    </source>
</evidence>
<feature type="binding site" evidence="10">
    <location>
        <position position="604"/>
    </location>
    <ligand>
        <name>ATP</name>
        <dbReference type="ChEBI" id="CHEBI:30616"/>
    </ligand>
</feature>
<dbReference type="InterPro" id="IPR002300">
    <property type="entry name" value="aa-tRNA-synth_Ia"/>
</dbReference>
<feature type="binding site" evidence="10">
    <location>
        <position position="901"/>
    </location>
    <ligand>
        <name>Zn(2+)</name>
        <dbReference type="ChEBI" id="CHEBI:29105"/>
    </ligand>
</feature>
<evidence type="ECO:0000256" key="6">
    <source>
        <dbReference type="ARBA" id="ARBA00022917"/>
    </source>
</evidence>
<dbReference type="NCBIfam" id="TIGR00392">
    <property type="entry name" value="ileS"/>
    <property type="match status" value="1"/>
</dbReference>
<dbReference type="SUPFAM" id="SSF50677">
    <property type="entry name" value="ValRS/IleRS/LeuRS editing domain"/>
    <property type="match status" value="1"/>
</dbReference>
<dbReference type="Gene3D" id="3.90.740.10">
    <property type="entry name" value="Valyl/Leucyl/Isoleucyl-tRNA synthetase, editing domain"/>
    <property type="match status" value="1"/>
</dbReference>
<dbReference type="Gene3D" id="1.10.730.20">
    <property type="match status" value="1"/>
</dbReference>
<dbReference type="InterPro" id="IPR002301">
    <property type="entry name" value="Ile-tRNA-ligase"/>
</dbReference>
<dbReference type="InterPro" id="IPR009008">
    <property type="entry name" value="Val/Leu/Ile-tRNA-synth_edit"/>
</dbReference>
<reference evidence="13 14" key="1">
    <citation type="submission" date="2016-12" db="EMBL/GenBank/DDBJ databases">
        <title>Study of bacterial adaptation to deep sea.</title>
        <authorList>
            <person name="Song J."/>
            <person name="Yoshizawa S."/>
            <person name="Kogure K."/>
        </authorList>
    </citation>
    <scope>NUCLEOTIDE SEQUENCE [LARGE SCALE GENOMIC DNA]</scope>
    <source>
        <strain evidence="13 14">SAORIC-165</strain>
    </source>
</reference>
<dbReference type="Pfam" id="PF08264">
    <property type="entry name" value="Anticodon_1"/>
    <property type="match status" value="1"/>
</dbReference>
<feature type="short sequence motif" description="'KMSKS' region" evidence="10">
    <location>
        <begin position="601"/>
        <end position="605"/>
    </location>
</feature>
<keyword evidence="14" id="KW-1185">Reference proteome</keyword>
<dbReference type="PRINTS" id="PR00984">
    <property type="entry name" value="TRNASYNTHILE"/>
</dbReference>
<dbReference type="HAMAP" id="MF_02002">
    <property type="entry name" value="Ile_tRNA_synth_type1"/>
    <property type="match status" value="1"/>
</dbReference>
<dbReference type="GO" id="GO:0004822">
    <property type="term" value="F:isoleucine-tRNA ligase activity"/>
    <property type="evidence" value="ECO:0007669"/>
    <property type="project" value="UniProtKB-UniRule"/>
</dbReference>
<comment type="subcellular location">
    <subcellularLocation>
        <location evidence="10">Cytoplasm</location>
    </subcellularLocation>
</comment>
<evidence type="ECO:0000256" key="8">
    <source>
        <dbReference type="ARBA" id="ARBA00025217"/>
    </source>
</evidence>
<feature type="domain" description="Methionyl/Valyl/Leucyl/Isoleucyl-tRNA synthetase anticodon-binding" evidence="12">
    <location>
        <begin position="701"/>
        <end position="852"/>
    </location>
</feature>
<feature type="short sequence motif" description="'HIGH' region" evidence="10">
    <location>
        <begin position="64"/>
        <end position="74"/>
    </location>
</feature>
<keyword evidence="10" id="KW-0862">Zinc</keyword>
<dbReference type="RefSeq" id="WP_105043229.1">
    <property type="nucleotide sequence ID" value="NZ_MQWA01000001.1"/>
</dbReference>
<dbReference type="GO" id="GO:0000049">
    <property type="term" value="F:tRNA binding"/>
    <property type="evidence" value="ECO:0007669"/>
    <property type="project" value="InterPro"/>
</dbReference>
<evidence type="ECO:0000256" key="7">
    <source>
        <dbReference type="ARBA" id="ARBA00023146"/>
    </source>
</evidence>
<dbReference type="EC" id="6.1.1.5" evidence="10"/>
<evidence type="ECO:0000256" key="4">
    <source>
        <dbReference type="ARBA" id="ARBA00022741"/>
    </source>
</evidence>
<comment type="caution">
    <text evidence="13">The sequence shown here is derived from an EMBL/GenBank/DDBJ whole genome shotgun (WGS) entry which is preliminary data.</text>
</comment>
<dbReference type="GO" id="GO:0008270">
    <property type="term" value="F:zinc ion binding"/>
    <property type="evidence" value="ECO:0007669"/>
    <property type="project" value="UniProtKB-UniRule"/>
</dbReference>
<feature type="binding site" evidence="10">
    <location>
        <position position="916"/>
    </location>
    <ligand>
        <name>Zn(2+)</name>
        <dbReference type="ChEBI" id="CHEBI:29105"/>
    </ligand>
</feature>
<dbReference type="GO" id="GO:0006428">
    <property type="term" value="P:isoleucyl-tRNA aminoacylation"/>
    <property type="evidence" value="ECO:0007669"/>
    <property type="project" value="UniProtKB-UniRule"/>
</dbReference>
<gene>
    <name evidence="10" type="primary">ileS</name>
    <name evidence="13" type="ORF">BSZ32_09635</name>
</gene>
<feature type="domain" description="Aminoacyl-tRNA synthetase class Ia" evidence="11">
    <location>
        <begin position="32"/>
        <end position="652"/>
    </location>
</feature>
<evidence type="ECO:0000259" key="11">
    <source>
        <dbReference type="Pfam" id="PF00133"/>
    </source>
</evidence>
<proteinExistence type="inferred from homology"/>
<dbReference type="OrthoDB" id="9810365at2"/>
<dbReference type="PANTHER" id="PTHR42765">
    <property type="entry name" value="SOLEUCYL-TRNA SYNTHETASE"/>
    <property type="match status" value="1"/>
</dbReference>
<dbReference type="PROSITE" id="PS00178">
    <property type="entry name" value="AA_TRNA_LIGASE_I"/>
    <property type="match status" value="1"/>
</dbReference>
<dbReference type="GO" id="GO:0005829">
    <property type="term" value="C:cytosol"/>
    <property type="evidence" value="ECO:0007669"/>
    <property type="project" value="TreeGrafter"/>
</dbReference>
<dbReference type="SUPFAM" id="SSF52374">
    <property type="entry name" value="Nucleotidylyl transferase"/>
    <property type="match status" value="1"/>
</dbReference>
<protein>
    <recommendedName>
        <fullName evidence="10">Isoleucine--tRNA ligase</fullName>
        <ecNumber evidence="10">6.1.1.5</ecNumber>
    </recommendedName>
    <alternativeName>
        <fullName evidence="10">Isoleucyl-tRNA synthetase</fullName>
        <shortName evidence="10">IleRS</shortName>
    </alternativeName>
</protein>
<comment type="catalytic activity">
    <reaction evidence="9 10">
        <text>tRNA(Ile) + L-isoleucine + ATP = L-isoleucyl-tRNA(Ile) + AMP + diphosphate</text>
        <dbReference type="Rhea" id="RHEA:11060"/>
        <dbReference type="Rhea" id="RHEA-COMP:9666"/>
        <dbReference type="Rhea" id="RHEA-COMP:9695"/>
        <dbReference type="ChEBI" id="CHEBI:30616"/>
        <dbReference type="ChEBI" id="CHEBI:33019"/>
        <dbReference type="ChEBI" id="CHEBI:58045"/>
        <dbReference type="ChEBI" id="CHEBI:78442"/>
        <dbReference type="ChEBI" id="CHEBI:78528"/>
        <dbReference type="ChEBI" id="CHEBI:456215"/>
        <dbReference type="EC" id="6.1.1.5"/>
    </reaction>
</comment>
<dbReference type="InterPro" id="IPR001412">
    <property type="entry name" value="aa-tRNA-synth_I_CS"/>
</dbReference>
<evidence type="ECO:0000256" key="5">
    <source>
        <dbReference type="ARBA" id="ARBA00022840"/>
    </source>
</evidence>
<dbReference type="Pfam" id="PF00133">
    <property type="entry name" value="tRNA-synt_1"/>
    <property type="match status" value="1"/>
</dbReference>
<dbReference type="GO" id="GO:0002161">
    <property type="term" value="F:aminoacyl-tRNA deacylase activity"/>
    <property type="evidence" value="ECO:0007669"/>
    <property type="project" value="InterPro"/>
</dbReference>
<feature type="binding site" evidence="10">
    <location>
        <position position="904"/>
    </location>
    <ligand>
        <name>Zn(2+)</name>
        <dbReference type="ChEBI" id="CHEBI:29105"/>
    </ligand>
</feature>
<dbReference type="GO" id="GO:0005524">
    <property type="term" value="F:ATP binding"/>
    <property type="evidence" value="ECO:0007669"/>
    <property type="project" value="UniProtKB-UniRule"/>
</dbReference>
<dbReference type="SUPFAM" id="SSF47323">
    <property type="entry name" value="Anticodon-binding domain of a subclass of class I aminoacyl-tRNA synthetases"/>
    <property type="match status" value="1"/>
</dbReference>
<dbReference type="InterPro" id="IPR014729">
    <property type="entry name" value="Rossmann-like_a/b/a_fold"/>
</dbReference>
<comment type="similarity">
    <text evidence="1 10">Belongs to the class-I aminoacyl-tRNA synthetase family. IleS type 1 subfamily.</text>
</comment>
<evidence type="ECO:0000256" key="10">
    <source>
        <dbReference type="HAMAP-Rule" id="MF_02002"/>
    </source>
</evidence>
<evidence type="ECO:0000256" key="3">
    <source>
        <dbReference type="ARBA" id="ARBA00022598"/>
    </source>
</evidence>
<dbReference type="PANTHER" id="PTHR42765:SF1">
    <property type="entry name" value="ISOLEUCINE--TRNA LIGASE, MITOCHONDRIAL"/>
    <property type="match status" value="1"/>
</dbReference>
<evidence type="ECO:0000256" key="9">
    <source>
        <dbReference type="ARBA" id="ARBA00048359"/>
    </source>
</evidence>
<dbReference type="FunFam" id="3.40.50.620:FF:000092">
    <property type="entry name" value="Isoleucine--tRNA ligase"/>
    <property type="match status" value="1"/>
</dbReference>
<comment type="cofactor">
    <cofactor evidence="10">
        <name>Zn(2+)</name>
        <dbReference type="ChEBI" id="CHEBI:29105"/>
    </cofactor>
    <text evidence="10">Binds 1 zinc ion per subunit.</text>
</comment>
<keyword evidence="5 10" id="KW-0067">ATP-binding</keyword>
<comment type="subunit">
    <text evidence="10">Monomer.</text>
</comment>
<comment type="domain">
    <text evidence="10">IleRS has two distinct active sites: one for aminoacylation and one for editing. The misactivated valine is translocated from the active site to the editing site, which sterically excludes the correctly activated isoleucine. The single editing site contains two valyl binding pockets, one specific for each substrate (Val-AMP or Val-tRNA(Ile)).</text>
</comment>
<evidence type="ECO:0000313" key="14">
    <source>
        <dbReference type="Proteomes" id="UP000239907"/>
    </source>
</evidence>
<keyword evidence="6 10" id="KW-0648">Protein biosynthesis</keyword>
<feature type="binding site" evidence="10">
    <location>
        <position position="560"/>
    </location>
    <ligand>
        <name>L-isoleucyl-5'-AMP</name>
        <dbReference type="ChEBI" id="CHEBI:178002"/>
    </ligand>
</feature>
<organism evidence="13 14">
    <name type="scientific">Rubritalea profundi</name>
    <dbReference type="NCBI Taxonomy" id="1658618"/>
    <lineage>
        <taxon>Bacteria</taxon>
        <taxon>Pseudomonadati</taxon>
        <taxon>Verrucomicrobiota</taxon>
        <taxon>Verrucomicrobiia</taxon>
        <taxon>Verrucomicrobiales</taxon>
        <taxon>Rubritaleaceae</taxon>
        <taxon>Rubritalea</taxon>
    </lineage>
</organism>
<keyword evidence="2 10" id="KW-0963">Cytoplasm</keyword>
<keyword evidence="3 10" id="KW-0436">Ligase</keyword>
<keyword evidence="4 10" id="KW-0547">Nucleotide-binding</keyword>
<evidence type="ECO:0000256" key="1">
    <source>
        <dbReference type="ARBA" id="ARBA00006887"/>
    </source>
</evidence>